<organism evidence="2">
    <name type="scientific">Faunusvirus sp</name>
    <dbReference type="NCBI Taxonomy" id="2487766"/>
    <lineage>
        <taxon>Viruses</taxon>
        <taxon>Varidnaviria</taxon>
        <taxon>Bamfordvirae</taxon>
        <taxon>Nucleocytoviricota</taxon>
        <taxon>Megaviricetes</taxon>
        <taxon>Imitervirales</taxon>
        <taxon>Mimiviridae</taxon>
    </lineage>
</organism>
<evidence type="ECO:0000256" key="1">
    <source>
        <dbReference type="SAM" id="Phobius"/>
    </source>
</evidence>
<proteinExistence type="predicted"/>
<keyword evidence="1" id="KW-1133">Transmembrane helix</keyword>
<dbReference type="EMBL" id="MK072144">
    <property type="protein sequence ID" value="AYV79411.1"/>
    <property type="molecule type" value="Genomic_DNA"/>
</dbReference>
<protein>
    <submittedName>
        <fullName evidence="2">Uncharacterized protein</fullName>
    </submittedName>
</protein>
<gene>
    <name evidence="2" type="ORF">Faunusvirus13_4</name>
</gene>
<evidence type="ECO:0000313" key="2">
    <source>
        <dbReference type="EMBL" id="AYV79411.1"/>
    </source>
</evidence>
<feature type="transmembrane region" description="Helical" evidence="1">
    <location>
        <begin position="7"/>
        <end position="25"/>
    </location>
</feature>
<keyword evidence="1" id="KW-0472">Membrane</keyword>
<reference evidence="2" key="1">
    <citation type="submission" date="2018-10" db="EMBL/GenBank/DDBJ databases">
        <title>Hidden diversity of soil giant viruses.</title>
        <authorList>
            <person name="Schulz F."/>
            <person name="Alteio L."/>
            <person name="Goudeau D."/>
            <person name="Ryan E.M."/>
            <person name="Malmstrom R.R."/>
            <person name="Blanchard J."/>
            <person name="Woyke T."/>
        </authorList>
    </citation>
    <scope>NUCLEOTIDE SEQUENCE</scope>
    <source>
        <strain evidence="2">FNV1</strain>
    </source>
</reference>
<sequence>MSQIIPYICTSIGLTMGIIIASISISNSTVRSVSNNNKIGIYYGSYNDGYRAISYKPKITRPGMIN</sequence>
<name>A0A3G4ZZH7_9VIRU</name>
<keyword evidence="1" id="KW-0812">Transmembrane</keyword>
<accession>A0A3G4ZZH7</accession>